<dbReference type="Proteomes" id="UP000887159">
    <property type="component" value="Unassembled WGS sequence"/>
</dbReference>
<evidence type="ECO:0000313" key="2">
    <source>
        <dbReference type="Proteomes" id="UP000887159"/>
    </source>
</evidence>
<evidence type="ECO:0000313" key="1">
    <source>
        <dbReference type="EMBL" id="GFY34239.1"/>
    </source>
</evidence>
<sequence>MIKNVESKTPNNEVLQETNLASRYDNISEKIVKEREDFEGKDSGWTLDEILRLEVRPNRYSPLRELEYDKKRINLIPNTEEKYISSSKNISNDFQLRFLDSFKFLPSSSEKT</sequence>
<dbReference type="AlphaFoldDB" id="A0A8X6WG23"/>
<protein>
    <submittedName>
        <fullName evidence="1">Uncharacterized protein</fullName>
    </submittedName>
</protein>
<gene>
    <name evidence="1" type="ORF">TNCV_2505421</name>
</gene>
<dbReference type="EMBL" id="BMAU01021422">
    <property type="protein sequence ID" value="GFY34239.1"/>
    <property type="molecule type" value="Genomic_DNA"/>
</dbReference>
<comment type="caution">
    <text evidence="1">The sequence shown here is derived from an EMBL/GenBank/DDBJ whole genome shotgun (WGS) entry which is preliminary data.</text>
</comment>
<accession>A0A8X6WG23</accession>
<organism evidence="1 2">
    <name type="scientific">Trichonephila clavipes</name>
    <name type="common">Golden silk orbweaver</name>
    <name type="synonym">Nephila clavipes</name>
    <dbReference type="NCBI Taxonomy" id="2585209"/>
    <lineage>
        <taxon>Eukaryota</taxon>
        <taxon>Metazoa</taxon>
        <taxon>Ecdysozoa</taxon>
        <taxon>Arthropoda</taxon>
        <taxon>Chelicerata</taxon>
        <taxon>Arachnida</taxon>
        <taxon>Araneae</taxon>
        <taxon>Araneomorphae</taxon>
        <taxon>Entelegynae</taxon>
        <taxon>Araneoidea</taxon>
        <taxon>Nephilidae</taxon>
        <taxon>Trichonephila</taxon>
    </lineage>
</organism>
<name>A0A8X6WG23_TRICX</name>
<keyword evidence="2" id="KW-1185">Reference proteome</keyword>
<dbReference type="PANTHER" id="PTHR31511">
    <property type="entry name" value="PROTEIN CBG23764"/>
    <property type="match status" value="1"/>
</dbReference>
<proteinExistence type="predicted"/>
<dbReference type="PANTHER" id="PTHR31511:SF12">
    <property type="entry name" value="RHO TERMINATION FACTOR N-TERMINAL DOMAIN-CONTAINING PROTEIN"/>
    <property type="match status" value="1"/>
</dbReference>
<reference evidence="1" key="1">
    <citation type="submission" date="2020-08" db="EMBL/GenBank/DDBJ databases">
        <title>Multicomponent nature underlies the extraordinary mechanical properties of spider dragline silk.</title>
        <authorList>
            <person name="Kono N."/>
            <person name="Nakamura H."/>
            <person name="Mori M."/>
            <person name="Yoshida Y."/>
            <person name="Ohtoshi R."/>
            <person name="Malay A.D."/>
            <person name="Moran D.A.P."/>
            <person name="Tomita M."/>
            <person name="Numata K."/>
            <person name="Arakawa K."/>
        </authorList>
    </citation>
    <scope>NUCLEOTIDE SEQUENCE</scope>
</reference>